<dbReference type="EMBL" id="CP098502">
    <property type="protein sequence ID" value="UTI63665.1"/>
    <property type="molecule type" value="Genomic_DNA"/>
</dbReference>
<evidence type="ECO:0000259" key="2">
    <source>
        <dbReference type="Pfam" id="PF00149"/>
    </source>
</evidence>
<feature type="chain" id="PRO_5046997600" description="Calcineurin-like phosphoesterase domain-containing protein" evidence="1">
    <location>
        <begin position="26"/>
        <end position="386"/>
    </location>
</feature>
<dbReference type="Proteomes" id="UP001056035">
    <property type="component" value="Chromosome"/>
</dbReference>
<evidence type="ECO:0000256" key="1">
    <source>
        <dbReference type="SAM" id="SignalP"/>
    </source>
</evidence>
<dbReference type="InterPro" id="IPR029052">
    <property type="entry name" value="Metallo-depent_PP-like"/>
</dbReference>
<gene>
    <name evidence="3" type="ORF">NBH00_20265</name>
</gene>
<dbReference type="InterPro" id="IPR004843">
    <property type="entry name" value="Calcineurin-like_PHP"/>
</dbReference>
<keyword evidence="1" id="KW-0732">Signal</keyword>
<evidence type="ECO:0000313" key="4">
    <source>
        <dbReference type="Proteomes" id="UP001056035"/>
    </source>
</evidence>
<keyword evidence="4" id="KW-1185">Reference proteome</keyword>
<dbReference type="Pfam" id="PF00149">
    <property type="entry name" value="Metallophos"/>
    <property type="match status" value="1"/>
</dbReference>
<reference evidence="3 4" key="1">
    <citation type="submission" date="2022-06" db="EMBL/GenBank/DDBJ databases">
        <title>Paraconexibacter antarcticus.</title>
        <authorList>
            <person name="Kim C.S."/>
        </authorList>
    </citation>
    <scope>NUCLEOTIDE SEQUENCE [LARGE SCALE GENOMIC DNA]</scope>
    <source>
        <strain evidence="3 4">02-257</strain>
    </source>
</reference>
<evidence type="ECO:0000313" key="3">
    <source>
        <dbReference type="EMBL" id="UTI63665.1"/>
    </source>
</evidence>
<name>A0ABY5DNR2_9ACTN</name>
<organism evidence="3 4">
    <name type="scientific">Paraconexibacter antarcticus</name>
    <dbReference type="NCBI Taxonomy" id="2949664"/>
    <lineage>
        <taxon>Bacteria</taxon>
        <taxon>Bacillati</taxon>
        <taxon>Actinomycetota</taxon>
        <taxon>Thermoleophilia</taxon>
        <taxon>Solirubrobacterales</taxon>
        <taxon>Paraconexibacteraceae</taxon>
        <taxon>Paraconexibacter</taxon>
    </lineage>
</organism>
<protein>
    <recommendedName>
        <fullName evidence="2">Calcineurin-like phosphoesterase domain-containing protein</fullName>
    </recommendedName>
</protein>
<feature type="signal peptide" evidence="1">
    <location>
        <begin position="1"/>
        <end position="25"/>
    </location>
</feature>
<dbReference type="RefSeq" id="WP_254570389.1">
    <property type="nucleotide sequence ID" value="NZ_CP098502.1"/>
</dbReference>
<proteinExistence type="predicted"/>
<sequence>MRKLLAVTAAAAVALSAGAAATASAGNGSPFDAGSDGPVTFAVYGDAPYGTTPTDTSEFAATPAFVKSINDDPKVRLVMHVGDIHSGSQYCTESYDRAVLGLWDDFKDPLVYTPGDNEWSDCHKVKEGGGLYNAATGQIDHVKDSSGNCVDFACGDPAANLDLVRSVFFARPGVTLGGRRKAVLSQGSVVDPAHPSDAKYVENVMWEQNRTVFVTVNIPGGSNNDADRWFGTPATSAAQTQEMTERTGADLRWIDAAFARARADGAKAVLIQTQADMWDVDGKDPAHLQNYQPIVTSIASHTAAFGRPVLLLNGDSHVYRSDNPMSPASPFDAIYSPALDVPNFHRIVVHGSTFPLEWLKLRIDPAQDAPNGDDAFGPFSWERITG</sequence>
<accession>A0ABY5DNR2</accession>
<dbReference type="SUPFAM" id="SSF56300">
    <property type="entry name" value="Metallo-dependent phosphatases"/>
    <property type="match status" value="1"/>
</dbReference>
<feature type="domain" description="Calcineurin-like phosphoesterase" evidence="2">
    <location>
        <begin position="55"/>
        <end position="132"/>
    </location>
</feature>